<dbReference type="InterPro" id="IPR000629">
    <property type="entry name" value="RNA-helicase_DEAD-box_CS"/>
</dbReference>
<evidence type="ECO:0000256" key="8">
    <source>
        <dbReference type="RuleBase" id="RU000492"/>
    </source>
</evidence>
<dbReference type="PROSITE" id="PS51192">
    <property type="entry name" value="HELICASE_ATP_BIND_1"/>
    <property type="match status" value="1"/>
</dbReference>
<dbReference type="PROSITE" id="PS51194">
    <property type="entry name" value="HELICASE_CTER"/>
    <property type="match status" value="1"/>
</dbReference>
<evidence type="ECO:0000256" key="7">
    <source>
        <dbReference type="PROSITE-ProRule" id="PRU00552"/>
    </source>
</evidence>
<evidence type="ECO:0000256" key="2">
    <source>
        <dbReference type="ARBA" id="ARBA00022741"/>
    </source>
</evidence>
<evidence type="ECO:0000256" key="3">
    <source>
        <dbReference type="ARBA" id="ARBA00022801"/>
    </source>
</evidence>
<keyword evidence="5 8" id="KW-0067">ATP-binding</keyword>
<dbReference type="CDD" id="cd18787">
    <property type="entry name" value="SF2_C_DEAD"/>
    <property type="match status" value="1"/>
</dbReference>
<dbReference type="SUPFAM" id="SSF52540">
    <property type="entry name" value="P-loop containing nucleoside triphosphate hydrolases"/>
    <property type="match status" value="1"/>
</dbReference>
<evidence type="ECO:0000313" key="13">
    <source>
        <dbReference type="EMBL" id="KAK8155903.1"/>
    </source>
</evidence>
<keyword evidence="3 8" id="KW-0378">Hydrolase</keyword>
<evidence type="ECO:0000259" key="12">
    <source>
        <dbReference type="PROSITE" id="PS51195"/>
    </source>
</evidence>
<dbReference type="GO" id="GO:0004386">
    <property type="term" value="F:helicase activity"/>
    <property type="evidence" value="ECO:0007669"/>
    <property type="project" value="UniProtKB-KW"/>
</dbReference>
<proteinExistence type="inferred from homology"/>
<dbReference type="Gene3D" id="3.40.50.300">
    <property type="entry name" value="P-loop containing nucleotide triphosphate hydrolases"/>
    <property type="match status" value="2"/>
</dbReference>
<dbReference type="Proteomes" id="UP001456524">
    <property type="component" value="Unassembled WGS sequence"/>
</dbReference>
<keyword evidence="14" id="KW-1185">Reference proteome</keyword>
<organism evidence="13 14">
    <name type="scientific">Phyllosticta citrichinensis</name>
    <dbReference type="NCBI Taxonomy" id="1130410"/>
    <lineage>
        <taxon>Eukaryota</taxon>
        <taxon>Fungi</taxon>
        <taxon>Dikarya</taxon>
        <taxon>Ascomycota</taxon>
        <taxon>Pezizomycotina</taxon>
        <taxon>Dothideomycetes</taxon>
        <taxon>Dothideomycetes incertae sedis</taxon>
        <taxon>Botryosphaeriales</taxon>
        <taxon>Phyllostictaceae</taxon>
        <taxon>Phyllosticta</taxon>
    </lineage>
</organism>
<reference evidence="13 14" key="1">
    <citation type="journal article" date="2022" name="G3 (Bethesda)">
        <title>Enemy or ally: a genomic approach to elucidate the lifestyle of Phyllosticta citrichinaensis.</title>
        <authorList>
            <person name="Buijs V.A."/>
            <person name="Groenewald J.Z."/>
            <person name="Haridas S."/>
            <person name="LaButti K.M."/>
            <person name="Lipzen A."/>
            <person name="Martin F.M."/>
            <person name="Barry K."/>
            <person name="Grigoriev I.V."/>
            <person name="Crous P.W."/>
            <person name="Seidl M.F."/>
        </authorList>
    </citation>
    <scope>NUCLEOTIDE SEQUENCE [LARGE SCALE GENOMIC DNA]</scope>
    <source>
        <strain evidence="13 14">CBS 129764</strain>
    </source>
</reference>
<evidence type="ECO:0000256" key="9">
    <source>
        <dbReference type="SAM" id="MobiDB-lite"/>
    </source>
</evidence>
<dbReference type="SMART" id="SM00490">
    <property type="entry name" value="HELICc"/>
    <property type="match status" value="1"/>
</dbReference>
<evidence type="ECO:0000313" key="14">
    <source>
        <dbReference type="Proteomes" id="UP001456524"/>
    </source>
</evidence>
<accession>A0ABR1XIE6</accession>
<name>A0ABR1XIE6_9PEZI</name>
<feature type="region of interest" description="Disordered" evidence="9">
    <location>
        <begin position="546"/>
        <end position="608"/>
    </location>
</feature>
<dbReference type="InterPro" id="IPR014001">
    <property type="entry name" value="Helicase_ATP-bd"/>
</dbReference>
<comment type="catalytic activity">
    <reaction evidence="6">
        <text>ATP + H2O = ADP + phosphate + H(+)</text>
        <dbReference type="Rhea" id="RHEA:13065"/>
        <dbReference type="ChEBI" id="CHEBI:15377"/>
        <dbReference type="ChEBI" id="CHEBI:15378"/>
        <dbReference type="ChEBI" id="CHEBI:30616"/>
        <dbReference type="ChEBI" id="CHEBI:43474"/>
        <dbReference type="ChEBI" id="CHEBI:456216"/>
        <dbReference type="EC" id="3.6.4.13"/>
    </reaction>
</comment>
<keyword evidence="4 8" id="KW-0347">Helicase</keyword>
<evidence type="ECO:0000259" key="10">
    <source>
        <dbReference type="PROSITE" id="PS51192"/>
    </source>
</evidence>
<gene>
    <name evidence="13" type="ORF">IWX90DRAFT_51584</name>
</gene>
<feature type="compositionally biased region" description="Acidic residues" evidence="9">
    <location>
        <begin position="551"/>
        <end position="576"/>
    </location>
</feature>
<dbReference type="PROSITE" id="PS51195">
    <property type="entry name" value="Q_MOTIF"/>
    <property type="match status" value="1"/>
</dbReference>
<dbReference type="PROSITE" id="PS00039">
    <property type="entry name" value="DEAD_ATP_HELICASE"/>
    <property type="match status" value="1"/>
</dbReference>
<evidence type="ECO:0000256" key="5">
    <source>
        <dbReference type="ARBA" id="ARBA00022840"/>
    </source>
</evidence>
<protein>
    <recommendedName>
        <fullName evidence="1">RNA helicase</fullName>
        <ecNumber evidence="1">3.6.4.13</ecNumber>
    </recommendedName>
</protein>
<dbReference type="EMBL" id="JBBWUH010000010">
    <property type="protein sequence ID" value="KAK8155903.1"/>
    <property type="molecule type" value="Genomic_DNA"/>
</dbReference>
<feature type="domain" description="Helicase ATP-binding" evidence="10">
    <location>
        <begin position="175"/>
        <end position="371"/>
    </location>
</feature>
<keyword evidence="2 8" id="KW-0547">Nucleotide-binding</keyword>
<sequence>MSFTFDTTDMAAAIDNVDNVDNVSDTPAAETQAEETPLNVLSIEELRARGFVPRHEYNYAEYNATTREAREGLAAEGIEEPAWLSSAARYEWCGDFGDVGPANEELEKQLFRPENAMEKGEDWDGFTQFEVAVEGGEELPPARSFENAGLHPVMLDNVTRLCKYEKTTPIQAYTLPAILNARDVVAIAQTGSGKTAAYMIPIISRLMGHASRLAAPRPDPSNYNPATDRVRAEPLVIVIVPARELAAQIFDEARRLCYRSMLRPCVIYGGGPPRDQIAELQKGCDILIATPGRMADFMDRTDVLSLNRVKFTVIDEADELMDGDWEENIQKILSGGDTNDDADHLYFMFSATFPKEARRLAKEYMSEDYVRIRVGRAGSTHSNITQRVLLVEDYHKDNCLYDLITSLPPSRTIIFVNSKRKAEMVDDFLYNKELPVTSIHADRTQREREDALRAFRNGTTPLLVATGVMARGLDVGSVGHVINYDLPSATHGGIQEYVHRIGRTGRIGNRGMATSFYNDRNEDLAEDLAKFLVEHNQEFPDFLEAFKPAEDEPIEWDDKTDDEEEANDDAGDDAGDDANGFTPVGGDEAEESAGWQATTTEDDGNANW</sequence>
<evidence type="ECO:0000256" key="4">
    <source>
        <dbReference type="ARBA" id="ARBA00022806"/>
    </source>
</evidence>
<dbReference type="SMART" id="SM00487">
    <property type="entry name" value="DEXDc"/>
    <property type="match status" value="1"/>
</dbReference>
<dbReference type="InterPro" id="IPR011545">
    <property type="entry name" value="DEAD/DEAH_box_helicase_dom"/>
</dbReference>
<feature type="domain" description="Helicase C-terminal" evidence="11">
    <location>
        <begin position="399"/>
        <end position="554"/>
    </location>
</feature>
<dbReference type="InterPro" id="IPR014014">
    <property type="entry name" value="RNA_helicase_DEAD_Q_motif"/>
</dbReference>
<dbReference type="Pfam" id="PF00271">
    <property type="entry name" value="Helicase_C"/>
    <property type="match status" value="1"/>
</dbReference>
<evidence type="ECO:0000256" key="1">
    <source>
        <dbReference type="ARBA" id="ARBA00012552"/>
    </source>
</evidence>
<dbReference type="EC" id="3.6.4.13" evidence="1"/>
<dbReference type="InterPro" id="IPR027417">
    <property type="entry name" value="P-loop_NTPase"/>
</dbReference>
<comment type="similarity">
    <text evidence="8">Belongs to the DEAD box helicase family.</text>
</comment>
<evidence type="ECO:0000259" key="11">
    <source>
        <dbReference type="PROSITE" id="PS51194"/>
    </source>
</evidence>
<dbReference type="InterPro" id="IPR001650">
    <property type="entry name" value="Helicase_C-like"/>
</dbReference>
<dbReference type="Pfam" id="PF00270">
    <property type="entry name" value="DEAD"/>
    <property type="match status" value="1"/>
</dbReference>
<comment type="caution">
    <text evidence="13">The sequence shown here is derived from an EMBL/GenBank/DDBJ whole genome shotgun (WGS) entry which is preliminary data.</text>
</comment>
<evidence type="ECO:0000256" key="6">
    <source>
        <dbReference type="ARBA" id="ARBA00047984"/>
    </source>
</evidence>
<dbReference type="PANTHER" id="PTHR47958">
    <property type="entry name" value="ATP-DEPENDENT RNA HELICASE DBP3"/>
    <property type="match status" value="1"/>
</dbReference>
<feature type="short sequence motif" description="Q motif" evidence="7">
    <location>
        <begin position="143"/>
        <end position="172"/>
    </location>
</feature>
<feature type="domain" description="DEAD-box RNA helicase Q" evidence="12">
    <location>
        <begin position="143"/>
        <end position="172"/>
    </location>
</feature>